<dbReference type="PRINTS" id="PR00469">
    <property type="entry name" value="PNDRDTASEII"/>
</dbReference>
<dbReference type="PANTHER" id="PTHR43539">
    <property type="entry name" value="FLAVIN-BINDING MONOOXYGENASE-LIKE PROTEIN (AFU_ORTHOLOGUE AFUA_4G09220)"/>
    <property type="match status" value="1"/>
</dbReference>
<dbReference type="AlphaFoldDB" id="A0A6I6A7L4"/>
<dbReference type="EMBL" id="CP043930">
    <property type="protein sequence ID" value="QGQ22076.1"/>
    <property type="molecule type" value="Genomic_DNA"/>
</dbReference>
<dbReference type="InterPro" id="IPR036188">
    <property type="entry name" value="FAD/NAD-bd_sf"/>
</dbReference>
<accession>A0A6I6A7L4</accession>
<dbReference type="SUPFAM" id="SSF51905">
    <property type="entry name" value="FAD/NAD(P)-binding domain"/>
    <property type="match status" value="1"/>
</dbReference>
<organism evidence="2 3">
    <name type="scientific">Gimesia benthica</name>
    <dbReference type="NCBI Taxonomy" id="2608982"/>
    <lineage>
        <taxon>Bacteria</taxon>
        <taxon>Pseudomonadati</taxon>
        <taxon>Planctomycetota</taxon>
        <taxon>Planctomycetia</taxon>
        <taxon>Planctomycetales</taxon>
        <taxon>Planctomycetaceae</taxon>
        <taxon>Gimesia</taxon>
    </lineage>
</organism>
<evidence type="ECO:0000256" key="1">
    <source>
        <dbReference type="ARBA" id="ARBA00023002"/>
    </source>
</evidence>
<keyword evidence="3" id="KW-1185">Reference proteome</keyword>
<dbReference type="PANTHER" id="PTHR43539:SF4">
    <property type="entry name" value="BACILLIREDOXIN REDUCTASE BDR"/>
    <property type="match status" value="1"/>
</dbReference>
<sequence>MQSNSKTGGLNETRVVIVGAGPIGLELAVALTRNQIPFQILDAGAIGQTISWWAPQTRWFSSNDRISIAGVPLQTNDQNKANREQYLTYLRSVAEQYQIHVQCYQCVVDIQQRDSGFTVISESTQGQTGIDCETVVLAVGGLDHARRLGIEGEDLPHVDGYLREPHRYYGRRVLIVGGRNSAVEAALRLYHVGAHVSLSYRGRNLPEENIKYWLYPEISGLIRSGKIQAYFKTQPVRITSTYVELEDVQKQGEPQRHYADDVLTLIGYEQEKSLFHRAGIELVGDNQQPQVNEESMETNIPGIYIAGTALAGTQSSQYRLFLENCHQHVDRIMTRLTGKSVESEDGEWQRMIRDAPES</sequence>
<dbReference type="InterPro" id="IPR050982">
    <property type="entry name" value="Auxin_biosynth/cation_transpt"/>
</dbReference>
<gene>
    <name evidence="2" type="ORF">F1728_04925</name>
</gene>
<keyword evidence="1" id="KW-0560">Oxidoreductase</keyword>
<name>A0A6I6A7L4_9PLAN</name>
<dbReference type="GO" id="GO:0050660">
    <property type="term" value="F:flavin adenine dinucleotide binding"/>
    <property type="evidence" value="ECO:0007669"/>
    <property type="project" value="TreeGrafter"/>
</dbReference>
<dbReference type="Proteomes" id="UP000427281">
    <property type="component" value="Chromosome"/>
</dbReference>
<dbReference type="RefSeq" id="WP_155363167.1">
    <property type="nucleotide sequence ID" value="NZ_CP043930.1"/>
</dbReference>
<keyword evidence="2" id="KW-0503">Monooxygenase</keyword>
<dbReference type="KEGG" id="gim:F1728_04925"/>
<dbReference type="Gene3D" id="3.50.50.60">
    <property type="entry name" value="FAD/NAD(P)-binding domain"/>
    <property type="match status" value="2"/>
</dbReference>
<protein>
    <submittedName>
        <fullName evidence="2">SidA/IucD/PvdA family monooxygenase</fullName>
    </submittedName>
</protein>
<reference evidence="2 3" key="1">
    <citation type="submission" date="2019-09" db="EMBL/GenBank/DDBJ databases">
        <title>Gimesia benthica sp. nov., a novel bacterium isolated from deep-sea water of the Northwest Indian Ocean.</title>
        <authorList>
            <person name="Dai X."/>
        </authorList>
    </citation>
    <scope>NUCLEOTIDE SEQUENCE [LARGE SCALE GENOMIC DNA]</scope>
    <source>
        <strain evidence="2 3">E7</strain>
    </source>
</reference>
<proteinExistence type="predicted"/>
<evidence type="ECO:0000313" key="3">
    <source>
        <dbReference type="Proteomes" id="UP000427281"/>
    </source>
</evidence>
<evidence type="ECO:0000313" key="2">
    <source>
        <dbReference type="EMBL" id="QGQ22076.1"/>
    </source>
</evidence>
<dbReference type="Pfam" id="PF13738">
    <property type="entry name" value="Pyr_redox_3"/>
    <property type="match status" value="1"/>
</dbReference>
<dbReference type="GO" id="GO:0004497">
    <property type="term" value="F:monooxygenase activity"/>
    <property type="evidence" value="ECO:0007669"/>
    <property type="project" value="UniProtKB-KW"/>
</dbReference>
<dbReference type="PRINTS" id="PR00368">
    <property type="entry name" value="FADPNR"/>
</dbReference>